<evidence type="ECO:0000313" key="8">
    <source>
        <dbReference type="EMBL" id="MEJ8568618.1"/>
    </source>
</evidence>
<name>A0AAW9RIF2_9GAMM</name>
<dbReference type="SUPFAM" id="SSF53649">
    <property type="entry name" value="Alkaline phosphatase-like"/>
    <property type="match status" value="1"/>
</dbReference>
<keyword evidence="9" id="KW-1185">Reference proteome</keyword>
<keyword evidence="5" id="KW-0378">Hydrolase</keyword>
<dbReference type="Pfam" id="PF00884">
    <property type="entry name" value="Sulfatase"/>
    <property type="match status" value="1"/>
</dbReference>
<feature type="domain" description="Sulfatase N-terminal" evidence="7">
    <location>
        <begin position="45"/>
        <end position="384"/>
    </location>
</feature>
<dbReference type="InterPro" id="IPR017850">
    <property type="entry name" value="Alkaline_phosphatase_core_sf"/>
</dbReference>
<evidence type="ECO:0000259" key="7">
    <source>
        <dbReference type="Pfam" id="PF00884"/>
    </source>
</evidence>
<comment type="cofactor">
    <cofactor evidence="1">
        <name>Ca(2+)</name>
        <dbReference type="ChEBI" id="CHEBI:29108"/>
    </cofactor>
</comment>
<dbReference type="Gene3D" id="3.40.720.10">
    <property type="entry name" value="Alkaline Phosphatase, subunit A"/>
    <property type="match status" value="1"/>
</dbReference>
<dbReference type="GO" id="GO:0004423">
    <property type="term" value="F:iduronate-2-sulfatase activity"/>
    <property type="evidence" value="ECO:0007669"/>
    <property type="project" value="InterPro"/>
</dbReference>
<dbReference type="RefSeq" id="WP_354695937.1">
    <property type="nucleotide sequence ID" value="NZ_JAZHOG010000008.1"/>
</dbReference>
<evidence type="ECO:0000256" key="6">
    <source>
        <dbReference type="ARBA" id="ARBA00022837"/>
    </source>
</evidence>
<reference evidence="8 9" key="1">
    <citation type="submission" date="2024-02" db="EMBL/GenBank/DDBJ databases">
        <title>A novel Wenzhouxiangellaceae bacterium, isolated from coastal sediments.</title>
        <authorList>
            <person name="Du Z.-J."/>
            <person name="Ye Y.-Q."/>
            <person name="Zhang X.-Y."/>
        </authorList>
    </citation>
    <scope>NUCLEOTIDE SEQUENCE [LARGE SCALE GENOMIC DNA]</scope>
    <source>
        <strain evidence="8 9">CH-27</strain>
    </source>
</reference>
<proteinExistence type="inferred from homology"/>
<gene>
    <name evidence="8" type="ORF">V3330_13380</name>
</gene>
<keyword evidence="4" id="KW-0732">Signal</keyword>
<evidence type="ECO:0000256" key="5">
    <source>
        <dbReference type="ARBA" id="ARBA00022801"/>
    </source>
</evidence>
<comment type="caution">
    <text evidence="8">The sequence shown here is derived from an EMBL/GenBank/DDBJ whole genome shotgun (WGS) entry which is preliminary data.</text>
</comment>
<keyword evidence="6" id="KW-0106">Calcium</keyword>
<keyword evidence="3" id="KW-0479">Metal-binding</keyword>
<evidence type="ECO:0000256" key="4">
    <source>
        <dbReference type="ARBA" id="ARBA00022729"/>
    </source>
</evidence>
<organism evidence="8 9">
    <name type="scientific">Elongatibacter sediminis</name>
    <dbReference type="NCBI Taxonomy" id="3119006"/>
    <lineage>
        <taxon>Bacteria</taxon>
        <taxon>Pseudomonadati</taxon>
        <taxon>Pseudomonadota</taxon>
        <taxon>Gammaproteobacteria</taxon>
        <taxon>Chromatiales</taxon>
        <taxon>Wenzhouxiangellaceae</taxon>
        <taxon>Elongatibacter</taxon>
    </lineage>
</organism>
<dbReference type="CDD" id="cd16030">
    <property type="entry name" value="iduronate-2-sulfatase"/>
    <property type="match status" value="1"/>
</dbReference>
<evidence type="ECO:0000313" key="9">
    <source>
        <dbReference type="Proteomes" id="UP001359886"/>
    </source>
</evidence>
<evidence type="ECO:0000256" key="2">
    <source>
        <dbReference type="ARBA" id="ARBA00008779"/>
    </source>
</evidence>
<dbReference type="GO" id="GO:0005737">
    <property type="term" value="C:cytoplasm"/>
    <property type="evidence" value="ECO:0007669"/>
    <property type="project" value="TreeGrafter"/>
</dbReference>
<dbReference type="GO" id="GO:0046872">
    <property type="term" value="F:metal ion binding"/>
    <property type="evidence" value="ECO:0007669"/>
    <property type="project" value="UniProtKB-KW"/>
</dbReference>
<evidence type="ECO:0000256" key="3">
    <source>
        <dbReference type="ARBA" id="ARBA00022723"/>
    </source>
</evidence>
<dbReference type="PANTHER" id="PTHR45953">
    <property type="entry name" value="IDURONATE 2-SULFATASE"/>
    <property type="match status" value="1"/>
</dbReference>
<evidence type="ECO:0000256" key="1">
    <source>
        <dbReference type="ARBA" id="ARBA00001913"/>
    </source>
</evidence>
<protein>
    <submittedName>
        <fullName evidence="8">Sulfatase</fullName>
    </submittedName>
</protein>
<dbReference type="Proteomes" id="UP001359886">
    <property type="component" value="Unassembled WGS sequence"/>
</dbReference>
<dbReference type="InterPro" id="IPR000917">
    <property type="entry name" value="Sulfatase_N"/>
</dbReference>
<dbReference type="PANTHER" id="PTHR45953:SF1">
    <property type="entry name" value="IDURONATE 2-SULFATASE"/>
    <property type="match status" value="1"/>
</dbReference>
<accession>A0AAW9RIF2</accession>
<comment type="similarity">
    <text evidence="2">Belongs to the sulfatase family.</text>
</comment>
<sequence>MTALGCVILLTAGVSPEALSNYKAVPVDSALAAEATDSAARAERPNILLISVDDLNNWVGYAGGNASSRTPNIDSLAERGVAFTQTFSQFPLCGPSRASLFSGLLPGTLGLLHQPKPDSVVVEAAQRHGTLLLHSYFQRHGYKTMAVGKLLHRHVPDGSVDLSGGRGNWNRLPGDERIHFDSDNTMTDWGVYPLPESEMSDPASAEWAAQQLQQKHDRPFLLMVGFLRPHVPWYVPQKYFDAIGDPATLALPPYRPDYLVDVPEYARKINIADGYPRTDWAIETGQWPNIVHAYLASTYFADHYVGQVLKALEKSPYADNTIVVLFSDHGYHVGEKGSIQKQSLWERANKVPLIFSGPGIPRGETRTQPVGLIDIYPTLLDLAGLPPNQANEGHSAQQLLMNASAEWGHPVITQWRRSLNDGTELRGQAVQSGPWRYSLYGDGSEELYNHLDDPNEWTNLAAATNAGEQFRKLMDELKAQLPVDFFQQALDKR</sequence>
<dbReference type="InterPro" id="IPR035874">
    <property type="entry name" value="IDS"/>
</dbReference>
<dbReference type="AlphaFoldDB" id="A0AAW9RIF2"/>
<dbReference type="EMBL" id="JAZHOG010000008">
    <property type="protein sequence ID" value="MEJ8568618.1"/>
    <property type="molecule type" value="Genomic_DNA"/>
</dbReference>